<proteinExistence type="predicted"/>
<evidence type="ECO:0000313" key="1">
    <source>
        <dbReference type="EMBL" id="QEG21572.1"/>
    </source>
</evidence>
<dbReference type="EMBL" id="CP042912">
    <property type="protein sequence ID" value="QEG21572.1"/>
    <property type="molecule type" value="Genomic_DNA"/>
</dbReference>
<dbReference type="Proteomes" id="UP000322214">
    <property type="component" value="Chromosome"/>
</dbReference>
<organism evidence="1 2">
    <name type="scientific">Mariniblastus fucicola</name>
    <dbReference type="NCBI Taxonomy" id="980251"/>
    <lineage>
        <taxon>Bacteria</taxon>
        <taxon>Pseudomonadati</taxon>
        <taxon>Planctomycetota</taxon>
        <taxon>Planctomycetia</taxon>
        <taxon>Pirellulales</taxon>
        <taxon>Pirellulaceae</taxon>
        <taxon>Mariniblastus</taxon>
    </lineage>
</organism>
<protein>
    <submittedName>
        <fullName evidence="1">Uncharacterized protein</fullName>
    </submittedName>
</protein>
<reference evidence="1 2" key="1">
    <citation type="submission" date="2019-08" db="EMBL/GenBank/DDBJ databases">
        <title>Deep-cultivation of Planctomycetes and their phenomic and genomic characterization uncovers novel biology.</title>
        <authorList>
            <person name="Wiegand S."/>
            <person name="Jogler M."/>
            <person name="Boedeker C."/>
            <person name="Pinto D."/>
            <person name="Vollmers J."/>
            <person name="Rivas-Marin E."/>
            <person name="Kohn T."/>
            <person name="Peeters S.H."/>
            <person name="Heuer A."/>
            <person name="Rast P."/>
            <person name="Oberbeckmann S."/>
            <person name="Bunk B."/>
            <person name="Jeske O."/>
            <person name="Meyerdierks A."/>
            <person name="Storesund J.E."/>
            <person name="Kallscheuer N."/>
            <person name="Luecker S."/>
            <person name="Lage O.M."/>
            <person name="Pohl T."/>
            <person name="Merkel B.J."/>
            <person name="Hornburger P."/>
            <person name="Mueller R.-W."/>
            <person name="Bruemmer F."/>
            <person name="Labrenz M."/>
            <person name="Spormann A.M."/>
            <person name="Op den Camp H."/>
            <person name="Overmann J."/>
            <person name="Amann R."/>
            <person name="Jetten M.S.M."/>
            <person name="Mascher T."/>
            <person name="Medema M.H."/>
            <person name="Devos D.P."/>
            <person name="Kaster A.-K."/>
            <person name="Ovreas L."/>
            <person name="Rohde M."/>
            <person name="Galperin M.Y."/>
            <person name="Jogler C."/>
        </authorList>
    </citation>
    <scope>NUCLEOTIDE SEQUENCE [LARGE SCALE GENOMIC DNA]</scope>
    <source>
        <strain evidence="1 2">FC18</strain>
    </source>
</reference>
<accession>A0A5B9P9F9</accession>
<dbReference type="STRING" id="980251.GCA_001642875_00403"/>
<evidence type="ECO:0000313" key="2">
    <source>
        <dbReference type="Proteomes" id="UP000322214"/>
    </source>
</evidence>
<dbReference type="AlphaFoldDB" id="A0A5B9P9F9"/>
<keyword evidence="2" id="KW-1185">Reference proteome</keyword>
<gene>
    <name evidence="1" type="ORF">MFFC18_14300</name>
</gene>
<sequence length="91" mass="11042">MIYRSWFEGKMSEFKWQFFCFIANKNRLAKSELFEWRNRPFQVSVRRLLCLKPRPFRSCLAVVASVLRRFVLNLKTNISIGTICRPIRRRL</sequence>
<dbReference type="KEGG" id="mff:MFFC18_14300"/>
<name>A0A5B9P9F9_9BACT</name>